<evidence type="ECO:0000313" key="3">
    <source>
        <dbReference type="Proteomes" id="UP000266841"/>
    </source>
</evidence>
<keyword evidence="3" id="KW-1185">Reference proteome</keyword>
<organism evidence="2 3">
    <name type="scientific">Thalassiosira oceanica</name>
    <name type="common">Marine diatom</name>
    <dbReference type="NCBI Taxonomy" id="159749"/>
    <lineage>
        <taxon>Eukaryota</taxon>
        <taxon>Sar</taxon>
        <taxon>Stramenopiles</taxon>
        <taxon>Ochrophyta</taxon>
        <taxon>Bacillariophyta</taxon>
        <taxon>Coscinodiscophyceae</taxon>
        <taxon>Thalassiosirophycidae</taxon>
        <taxon>Thalassiosirales</taxon>
        <taxon>Thalassiosiraceae</taxon>
        <taxon>Thalassiosira</taxon>
    </lineage>
</organism>
<feature type="compositionally biased region" description="Polar residues" evidence="1">
    <location>
        <begin position="29"/>
        <end position="40"/>
    </location>
</feature>
<dbReference type="EMBL" id="AGNL01047967">
    <property type="protein sequence ID" value="EJK46132.1"/>
    <property type="molecule type" value="Genomic_DNA"/>
</dbReference>
<gene>
    <name evidence="2" type="ORF">THAOC_35216</name>
</gene>
<proteinExistence type="predicted"/>
<feature type="compositionally biased region" description="Basic residues" evidence="1">
    <location>
        <begin position="19"/>
        <end position="28"/>
    </location>
</feature>
<dbReference type="AlphaFoldDB" id="K0RHN9"/>
<reference evidence="2 3" key="1">
    <citation type="journal article" date="2012" name="Genome Biol.">
        <title>Genome and low-iron response of an oceanic diatom adapted to chronic iron limitation.</title>
        <authorList>
            <person name="Lommer M."/>
            <person name="Specht M."/>
            <person name="Roy A.S."/>
            <person name="Kraemer L."/>
            <person name="Andreson R."/>
            <person name="Gutowska M.A."/>
            <person name="Wolf J."/>
            <person name="Bergner S.V."/>
            <person name="Schilhabel M.B."/>
            <person name="Klostermeier U.C."/>
            <person name="Beiko R.G."/>
            <person name="Rosenstiel P."/>
            <person name="Hippler M."/>
            <person name="Laroche J."/>
        </authorList>
    </citation>
    <scope>NUCLEOTIDE SEQUENCE [LARGE SCALE GENOMIC DNA]</scope>
    <source>
        <strain evidence="2 3">CCMP1005</strain>
    </source>
</reference>
<feature type="non-terminal residue" evidence="2">
    <location>
        <position position="62"/>
    </location>
</feature>
<evidence type="ECO:0000313" key="2">
    <source>
        <dbReference type="EMBL" id="EJK46132.1"/>
    </source>
</evidence>
<accession>K0RHN9</accession>
<sequence>MIAMMLSCLGAGPSLGAASKRRRRRRQTKTTSPRGPSQVTAFLRTTERLALAHPRSGEPSGS</sequence>
<comment type="caution">
    <text evidence="2">The sequence shown here is derived from an EMBL/GenBank/DDBJ whole genome shotgun (WGS) entry which is preliminary data.</text>
</comment>
<feature type="region of interest" description="Disordered" evidence="1">
    <location>
        <begin position="1"/>
        <end position="40"/>
    </location>
</feature>
<protein>
    <submittedName>
        <fullName evidence="2">Uncharacterized protein</fullName>
    </submittedName>
</protein>
<name>K0RHN9_THAOC</name>
<evidence type="ECO:0000256" key="1">
    <source>
        <dbReference type="SAM" id="MobiDB-lite"/>
    </source>
</evidence>
<dbReference type="Proteomes" id="UP000266841">
    <property type="component" value="Unassembled WGS sequence"/>
</dbReference>